<dbReference type="KEGG" id="rhoz:GXP67_00615"/>
<accession>A0A6C0GBC5</accession>
<dbReference type="Gene3D" id="1.10.3680.10">
    <property type="entry name" value="TerB-like"/>
    <property type="match status" value="1"/>
</dbReference>
<dbReference type="CDD" id="cd07177">
    <property type="entry name" value="terB_like"/>
    <property type="match status" value="1"/>
</dbReference>
<proteinExistence type="predicted"/>
<organism evidence="1 2">
    <name type="scientific">Rhodocytophaga rosea</name>
    <dbReference type="NCBI Taxonomy" id="2704465"/>
    <lineage>
        <taxon>Bacteria</taxon>
        <taxon>Pseudomonadati</taxon>
        <taxon>Bacteroidota</taxon>
        <taxon>Cytophagia</taxon>
        <taxon>Cytophagales</taxon>
        <taxon>Rhodocytophagaceae</taxon>
        <taxon>Rhodocytophaga</taxon>
    </lineage>
</organism>
<dbReference type="EMBL" id="CP048222">
    <property type="protein sequence ID" value="QHT65279.1"/>
    <property type="molecule type" value="Genomic_DNA"/>
</dbReference>
<name>A0A6C0GBC5_9BACT</name>
<evidence type="ECO:0000313" key="1">
    <source>
        <dbReference type="EMBL" id="QHT65279.1"/>
    </source>
</evidence>
<keyword evidence="2" id="KW-1185">Reference proteome</keyword>
<dbReference type="SUPFAM" id="SSF158682">
    <property type="entry name" value="TerB-like"/>
    <property type="match status" value="1"/>
</dbReference>
<gene>
    <name evidence="1" type="ORF">GXP67_00615</name>
</gene>
<dbReference type="RefSeq" id="WP_162441367.1">
    <property type="nucleotide sequence ID" value="NZ_CP048222.1"/>
</dbReference>
<protein>
    <submittedName>
        <fullName evidence="1">TerB family tellurite resistance protein</fullName>
    </submittedName>
</protein>
<dbReference type="InterPro" id="IPR029024">
    <property type="entry name" value="TerB-like"/>
</dbReference>
<sequence length="136" mass="15770">MIHDKYYFMPALLQTKKIKQEHFENLVAVAFIDGFLDEEETIFLTEKSEEFGLSEGEAEKIIRQAELLEFIIPKNRVDKEDQLADAVYMSMVNGQVHAKEYELCLQLAQRLGLEPKEVDHMIELITKLWNTPPTGL</sequence>
<dbReference type="AlphaFoldDB" id="A0A6C0GBC5"/>
<evidence type="ECO:0000313" key="2">
    <source>
        <dbReference type="Proteomes" id="UP000480178"/>
    </source>
</evidence>
<dbReference type="Proteomes" id="UP000480178">
    <property type="component" value="Chromosome"/>
</dbReference>
<reference evidence="1 2" key="1">
    <citation type="submission" date="2020-01" db="EMBL/GenBank/DDBJ databases">
        <authorList>
            <person name="Kim M.K."/>
        </authorList>
    </citation>
    <scope>NUCLEOTIDE SEQUENCE [LARGE SCALE GENOMIC DNA]</scope>
    <source>
        <strain evidence="1 2">172606-1</strain>
    </source>
</reference>